<proteinExistence type="predicted"/>
<gene>
    <name evidence="1" type="ORF">PSS4_v1_290088</name>
    <name evidence="2" type="ORF">RUN215_v1_460051</name>
</gene>
<evidence type="ECO:0000313" key="1">
    <source>
        <dbReference type="EMBL" id="CUV17351.1"/>
    </source>
</evidence>
<reference evidence="2" key="1">
    <citation type="submission" date="2015-10" db="EMBL/GenBank/DDBJ databases">
        <authorList>
            <person name="Gilbert D.G."/>
        </authorList>
    </citation>
    <scope>NUCLEOTIDE SEQUENCE</scope>
    <source>
        <strain evidence="2">Phyl III-seqv23</strain>
    </source>
</reference>
<sequence>MLGEVARLDHQGDVAARACPHGRRPFRRAVGEGDLHAGATEETDLAALPGIFPFHGLRFVEEALEFFRCGNDLAPRGHDDAAGQVAVGLPGGSQSFGNHDA</sequence>
<evidence type="ECO:0000313" key="2">
    <source>
        <dbReference type="EMBL" id="CUV55260.1"/>
    </source>
</evidence>
<dbReference type="EMBL" id="LN899820">
    <property type="protein sequence ID" value="CUV55260.1"/>
    <property type="molecule type" value="Genomic_DNA"/>
</dbReference>
<accession>A0A0S4WW27</accession>
<organism evidence="2">
    <name type="scientific">Ralstonia solanacearum</name>
    <name type="common">Pseudomonas solanacearum</name>
    <dbReference type="NCBI Taxonomy" id="305"/>
    <lineage>
        <taxon>Bacteria</taxon>
        <taxon>Pseudomonadati</taxon>
        <taxon>Pseudomonadota</taxon>
        <taxon>Betaproteobacteria</taxon>
        <taxon>Burkholderiales</taxon>
        <taxon>Burkholderiaceae</taxon>
        <taxon>Ralstonia</taxon>
        <taxon>Ralstonia solanacearum species complex</taxon>
    </lineage>
</organism>
<dbReference type="AlphaFoldDB" id="A0A0S4WW27"/>
<dbReference type="EMBL" id="LN899821">
    <property type="protein sequence ID" value="CUV17351.1"/>
    <property type="molecule type" value="Genomic_DNA"/>
</dbReference>
<protein>
    <submittedName>
        <fullName evidence="2">Uncharacterized protein</fullName>
    </submittedName>
</protein>
<name>A0A0S4WW27_RALSL</name>